<evidence type="ECO:0000313" key="9">
    <source>
        <dbReference type="Proteomes" id="UP000067476"/>
    </source>
</evidence>
<feature type="domain" description="RNA-binding S4" evidence="7">
    <location>
        <begin position="14"/>
        <end position="81"/>
    </location>
</feature>
<organism evidence="8 9">
    <name type="scientific">Spiroplasma litorale</name>
    <dbReference type="NCBI Taxonomy" id="216942"/>
    <lineage>
        <taxon>Bacteria</taxon>
        <taxon>Bacillati</taxon>
        <taxon>Mycoplasmatota</taxon>
        <taxon>Mollicutes</taxon>
        <taxon>Entomoplasmatales</taxon>
        <taxon>Spiroplasmataceae</taxon>
        <taxon>Spiroplasma</taxon>
    </lineage>
</organism>
<keyword evidence="3 6" id="KW-0413">Isomerase</keyword>
<evidence type="ECO:0000256" key="6">
    <source>
        <dbReference type="RuleBase" id="RU362028"/>
    </source>
</evidence>
<dbReference type="InterPro" id="IPR036986">
    <property type="entry name" value="S4_RNA-bd_sf"/>
</dbReference>
<keyword evidence="9" id="KW-1185">Reference proteome</keyword>
<comment type="function">
    <text evidence="6">Responsible for synthesis of pseudouridine from uracil.</text>
</comment>
<evidence type="ECO:0000256" key="2">
    <source>
        <dbReference type="ARBA" id="ARBA00010876"/>
    </source>
</evidence>
<dbReference type="STRING" id="216942.SLITO_v1c02640"/>
<dbReference type="Pfam" id="PF01479">
    <property type="entry name" value="S4"/>
    <property type="match status" value="1"/>
</dbReference>
<accession>A0A0K1W0S1</accession>
<dbReference type="OrthoDB" id="9807829at2"/>
<dbReference type="Pfam" id="PF00849">
    <property type="entry name" value="PseudoU_synth_2"/>
    <property type="match status" value="1"/>
</dbReference>
<gene>
    <name evidence="8" type="primary">rluD</name>
    <name evidence="8" type="ORF">SLITO_v1c02640</name>
</gene>
<dbReference type="NCBIfam" id="TIGR00005">
    <property type="entry name" value="rluA_subfam"/>
    <property type="match status" value="1"/>
</dbReference>
<dbReference type="InterPro" id="IPR006145">
    <property type="entry name" value="PsdUridine_synth_RsuA/RluA"/>
</dbReference>
<dbReference type="InterPro" id="IPR002942">
    <property type="entry name" value="S4_RNA-bd"/>
</dbReference>
<dbReference type="SMART" id="SM00363">
    <property type="entry name" value="S4"/>
    <property type="match status" value="1"/>
</dbReference>
<dbReference type="CDD" id="cd02869">
    <property type="entry name" value="PseudoU_synth_RluA_like"/>
    <property type="match status" value="1"/>
</dbReference>
<dbReference type="InterPro" id="IPR020103">
    <property type="entry name" value="PsdUridine_synth_cat_dom_sf"/>
</dbReference>
<evidence type="ECO:0000256" key="3">
    <source>
        <dbReference type="ARBA" id="ARBA00023235"/>
    </source>
</evidence>
<dbReference type="Proteomes" id="UP000067476">
    <property type="component" value="Chromosome"/>
</dbReference>
<dbReference type="EC" id="5.4.99.-" evidence="6"/>
<sequence>MDQKINYYFDSKPTRLDKYLTEKLQSEYNFSRTYIKKIIESNNVKVNKIIVKPKYLLQLNDFIEIDIPNPESLETLPEDIDFKVIYEDSDILIIDKPNGLVVHPAPGNLSGTLVNGLLYRIKDLSSINGFFRPGIVHRIDKFTTGLLIVAKTDLAHKNLVKMLSENKIYKEYIALVHGVIDSNSGLIDAPIGRHRTDRKKMAVTEINSKRAITKFSVIKRFQKNTLICCNIETGRTHQIRVHLSYINHPVVGDPLYAYKDDKKIDFGQYLHSHKLIFNHPITNKKIEFVSDIPEEFNVRINMIEN</sequence>
<dbReference type="PATRIC" id="fig|216942.3.peg.266"/>
<evidence type="ECO:0000313" key="8">
    <source>
        <dbReference type="EMBL" id="AKX33919.1"/>
    </source>
</evidence>
<dbReference type="GO" id="GO:0003723">
    <property type="term" value="F:RNA binding"/>
    <property type="evidence" value="ECO:0007669"/>
    <property type="project" value="UniProtKB-KW"/>
</dbReference>
<dbReference type="PANTHER" id="PTHR21600">
    <property type="entry name" value="MITOCHONDRIAL RNA PSEUDOURIDINE SYNTHASE"/>
    <property type="match status" value="1"/>
</dbReference>
<evidence type="ECO:0000259" key="7">
    <source>
        <dbReference type="SMART" id="SM00363"/>
    </source>
</evidence>
<keyword evidence="5" id="KW-0694">RNA-binding</keyword>
<name>A0A0K1W0S1_9MOLU</name>
<dbReference type="AlphaFoldDB" id="A0A0K1W0S1"/>
<dbReference type="SUPFAM" id="SSF55174">
    <property type="entry name" value="Alpha-L RNA-binding motif"/>
    <property type="match status" value="1"/>
</dbReference>
<dbReference type="InterPro" id="IPR006224">
    <property type="entry name" value="PsdUridine_synth_RluA-like_CS"/>
</dbReference>
<dbReference type="PROSITE" id="PS50889">
    <property type="entry name" value="S4"/>
    <property type="match status" value="1"/>
</dbReference>
<dbReference type="Gene3D" id="3.30.2350.10">
    <property type="entry name" value="Pseudouridine synthase"/>
    <property type="match status" value="1"/>
</dbReference>
<evidence type="ECO:0000256" key="1">
    <source>
        <dbReference type="ARBA" id="ARBA00000073"/>
    </source>
</evidence>
<dbReference type="EMBL" id="CP012357">
    <property type="protein sequence ID" value="AKX33919.1"/>
    <property type="molecule type" value="Genomic_DNA"/>
</dbReference>
<dbReference type="CDD" id="cd00165">
    <property type="entry name" value="S4"/>
    <property type="match status" value="1"/>
</dbReference>
<evidence type="ECO:0000256" key="4">
    <source>
        <dbReference type="PIRSR" id="PIRSR606225-1"/>
    </source>
</evidence>
<dbReference type="InterPro" id="IPR006225">
    <property type="entry name" value="PsdUridine_synth_RluC/D"/>
</dbReference>
<dbReference type="GO" id="GO:0000455">
    <property type="term" value="P:enzyme-directed rRNA pseudouridine synthesis"/>
    <property type="evidence" value="ECO:0007669"/>
    <property type="project" value="TreeGrafter"/>
</dbReference>
<dbReference type="Gene3D" id="3.10.290.10">
    <property type="entry name" value="RNA-binding S4 domain"/>
    <property type="match status" value="1"/>
</dbReference>
<dbReference type="RefSeq" id="WP_075058017.1">
    <property type="nucleotide sequence ID" value="NZ_CP012357.1"/>
</dbReference>
<dbReference type="PANTHER" id="PTHR21600:SF44">
    <property type="entry name" value="RIBOSOMAL LARGE SUBUNIT PSEUDOURIDINE SYNTHASE D"/>
    <property type="match status" value="1"/>
</dbReference>
<dbReference type="InterPro" id="IPR050188">
    <property type="entry name" value="RluA_PseudoU_synthase"/>
</dbReference>
<dbReference type="GO" id="GO:0120159">
    <property type="term" value="F:rRNA pseudouridine synthase activity"/>
    <property type="evidence" value="ECO:0007669"/>
    <property type="project" value="UniProtKB-ARBA"/>
</dbReference>
<dbReference type="PROSITE" id="PS01129">
    <property type="entry name" value="PSI_RLU"/>
    <property type="match status" value="1"/>
</dbReference>
<feature type="active site" evidence="4">
    <location>
        <position position="140"/>
    </location>
</feature>
<comment type="similarity">
    <text evidence="2 6">Belongs to the pseudouridine synthase RluA family.</text>
</comment>
<protein>
    <recommendedName>
        <fullName evidence="6">Pseudouridine synthase</fullName>
        <ecNumber evidence="6">5.4.99.-</ecNumber>
    </recommendedName>
</protein>
<dbReference type="SUPFAM" id="SSF55120">
    <property type="entry name" value="Pseudouridine synthase"/>
    <property type="match status" value="1"/>
</dbReference>
<evidence type="ECO:0000256" key="5">
    <source>
        <dbReference type="PROSITE-ProRule" id="PRU00182"/>
    </source>
</evidence>
<comment type="catalytic activity">
    <reaction evidence="1 6">
        <text>a uridine in RNA = a pseudouridine in RNA</text>
        <dbReference type="Rhea" id="RHEA:48348"/>
        <dbReference type="Rhea" id="RHEA-COMP:12068"/>
        <dbReference type="Rhea" id="RHEA-COMP:12069"/>
        <dbReference type="ChEBI" id="CHEBI:65314"/>
        <dbReference type="ChEBI" id="CHEBI:65315"/>
    </reaction>
</comment>
<proteinExistence type="inferred from homology"/>
<reference evidence="8 9" key="1">
    <citation type="journal article" date="2015" name="Genome Announc.">
        <title>Complete Genome Sequence of Spiroplasma litorale TN-1T (DSM 21781), a Bacterium Isolated from a Green-Eyed Horsefly (Tabanus nigrovittatus).</title>
        <authorList>
            <person name="Lo W.S."/>
            <person name="Lai Y.C."/>
            <person name="Lien Y.W."/>
            <person name="Wang T.H."/>
            <person name="Kuo C.H."/>
        </authorList>
    </citation>
    <scope>NUCLEOTIDE SEQUENCE [LARGE SCALE GENOMIC DNA]</scope>
    <source>
        <strain evidence="8 9">TN-1</strain>
    </source>
</reference>
<dbReference type="KEGG" id="sll:SLITO_v1c02640"/>